<organism evidence="2 3">
    <name type="scientific">Iphiclides podalirius</name>
    <name type="common">scarce swallowtail</name>
    <dbReference type="NCBI Taxonomy" id="110791"/>
    <lineage>
        <taxon>Eukaryota</taxon>
        <taxon>Metazoa</taxon>
        <taxon>Ecdysozoa</taxon>
        <taxon>Arthropoda</taxon>
        <taxon>Hexapoda</taxon>
        <taxon>Insecta</taxon>
        <taxon>Pterygota</taxon>
        <taxon>Neoptera</taxon>
        <taxon>Endopterygota</taxon>
        <taxon>Lepidoptera</taxon>
        <taxon>Glossata</taxon>
        <taxon>Ditrysia</taxon>
        <taxon>Papilionoidea</taxon>
        <taxon>Papilionidae</taxon>
        <taxon>Papilioninae</taxon>
        <taxon>Iphiclides</taxon>
    </lineage>
</organism>
<feature type="non-terminal residue" evidence="2">
    <location>
        <position position="177"/>
    </location>
</feature>
<protein>
    <submittedName>
        <fullName evidence="2">Uncharacterized protein</fullName>
    </submittedName>
</protein>
<keyword evidence="1" id="KW-1133">Transmembrane helix</keyword>
<proteinExistence type="predicted"/>
<dbReference type="EMBL" id="OW152824">
    <property type="protein sequence ID" value="CAH2040110.1"/>
    <property type="molecule type" value="Genomic_DNA"/>
</dbReference>
<gene>
    <name evidence="2" type="ORF">IPOD504_LOCUS2287</name>
</gene>
<evidence type="ECO:0000313" key="2">
    <source>
        <dbReference type="EMBL" id="CAH2040110.1"/>
    </source>
</evidence>
<feature type="transmembrane region" description="Helical" evidence="1">
    <location>
        <begin position="83"/>
        <end position="111"/>
    </location>
</feature>
<accession>A0ABN8HVB0</accession>
<keyword evidence="1" id="KW-0472">Membrane</keyword>
<keyword evidence="3" id="KW-1185">Reference proteome</keyword>
<name>A0ABN8HVB0_9NEOP</name>
<keyword evidence="1" id="KW-0812">Transmembrane</keyword>
<evidence type="ECO:0000256" key="1">
    <source>
        <dbReference type="SAM" id="Phobius"/>
    </source>
</evidence>
<evidence type="ECO:0000313" key="3">
    <source>
        <dbReference type="Proteomes" id="UP000837857"/>
    </source>
</evidence>
<sequence length="177" mass="18453">MRHAAAAPLHTDLPLRGVRYDISSTSGGNFDVGETSNDSAVAVRAYSTRYADGARQCAGGSGLRRLCLRSPLVEDPACSANDFVFMALILLQVLVLGVTAAAVDGAFYVSYPQAPRGPARQRAVFTAADACASLVCVCRSNTAPNYGGSISICGPTSKFSCRPPWNAAASSRCETPS</sequence>
<dbReference type="Proteomes" id="UP000837857">
    <property type="component" value="Chromosome 12"/>
</dbReference>
<reference evidence="2" key="1">
    <citation type="submission" date="2022-03" db="EMBL/GenBank/DDBJ databases">
        <authorList>
            <person name="Martin H S."/>
        </authorList>
    </citation>
    <scope>NUCLEOTIDE SEQUENCE</scope>
</reference>